<protein>
    <submittedName>
        <fullName evidence="1">HAD-superfamily hydrolase</fullName>
    </submittedName>
</protein>
<dbReference type="InterPro" id="IPR036412">
    <property type="entry name" value="HAD-like_sf"/>
</dbReference>
<dbReference type="Gene3D" id="3.40.50.1000">
    <property type="entry name" value="HAD superfamily/HAD-like"/>
    <property type="match status" value="1"/>
</dbReference>
<dbReference type="EMBL" id="CP016070">
    <property type="protein sequence ID" value="AOW79995.1"/>
    <property type="molecule type" value="Genomic_DNA"/>
</dbReference>
<dbReference type="Pfam" id="PF13419">
    <property type="entry name" value="HAD_2"/>
    <property type="match status" value="1"/>
</dbReference>
<dbReference type="PANTHER" id="PTHR43434">
    <property type="entry name" value="PHOSPHOGLYCOLATE PHOSPHATASE"/>
    <property type="match status" value="1"/>
</dbReference>
<dbReference type="InterPro" id="IPR050155">
    <property type="entry name" value="HAD-like_hydrolase_sf"/>
</dbReference>
<dbReference type="InterPro" id="IPR023214">
    <property type="entry name" value="HAD_sf"/>
</dbReference>
<dbReference type="GeneID" id="29828819"/>
<gene>
    <name evidence="1" type="ORF">HTSR_0809</name>
</gene>
<dbReference type="SUPFAM" id="SSF56784">
    <property type="entry name" value="HAD-like"/>
    <property type="match status" value="1"/>
</dbReference>
<dbReference type="PANTHER" id="PTHR43434:SF1">
    <property type="entry name" value="PHOSPHOGLYCOLATE PHOSPHATASE"/>
    <property type="match status" value="1"/>
</dbReference>
<sequence length="208" mass="23460">MHVVFDMDGVLLDSQAELGWLDRALDETLRAFDIEPTPERRERLYPPNLRNFEQAANDLGVPPEELWPVRHRNYVREKERALKTGQIVPFPDIEQVRNLAQEYPVSIISNSPEPIVETFVAVADLDAVVTHWIGRGDDLETIERMKPDPAFYEDLVDRAGPDEYVYVGDTSSDALFAQRTGMDFVHLDRPGGTVSSLSGAIELIRAGN</sequence>
<proteinExistence type="predicted"/>
<dbReference type="RefSeq" id="WP_070364727.1">
    <property type="nucleotide sequence ID" value="NZ_CP016070.1"/>
</dbReference>
<dbReference type="GO" id="GO:0008967">
    <property type="term" value="F:phosphoglycolate phosphatase activity"/>
    <property type="evidence" value="ECO:0007669"/>
    <property type="project" value="TreeGrafter"/>
</dbReference>
<dbReference type="GO" id="GO:0006281">
    <property type="term" value="P:DNA repair"/>
    <property type="evidence" value="ECO:0007669"/>
    <property type="project" value="TreeGrafter"/>
</dbReference>
<dbReference type="KEGG" id="halh:HTSR_0809"/>
<name>A0A1D8S3S2_9EURY</name>
<evidence type="ECO:0000313" key="1">
    <source>
        <dbReference type="EMBL" id="AOW79995.1"/>
    </source>
</evidence>
<reference evidence="1 2" key="1">
    <citation type="submission" date="2016-06" db="EMBL/GenBank/DDBJ databases">
        <title>Discovery of anaerobic lithoheterotrophic haloarchaeon capable of sulfur respiration by hydrogen and formate.</title>
        <authorList>
            <person name="Sorokin D.Y."/>
            <person name="Kublanov I.V."/>
            <person name="Roman P."/>
            <person name="Sinninghe Damste J.S."/>
            <person name="Golyshin P.N."/>
            <person name="Rojo D."/>
            <person name="Ciordia S."/>
            <person name="Mena Md.C."/>
            <person name="Ferrer M."/>
            <person name="Smedile F."/>
            <person name="Messina E."/>
            <person name="La Cono V."/>
            <person name="Yakimov M.M."/>
        </authorList>
    </citation>
    <scope>NUCLEOTIDE SEQUENCE [LARGE SCALE GENOMIC DNA]</scope>
    <source>
        <strain evidence="1 2">HTSR1</strain>
    </source>
</reference>
<dbReference type="InterPro" id="IPR041492">
    <property type="entry name" value="HAD_2"/>
</dbReference>
<dbReference type="STRING" id="1873524.HSR6_0836"/>
<accession>A0A1D8S3S2</accession>
<evidence type="ECO:0000313" key="2">
    <source>
        <dbReference type="Proteomes" id="UP000185608"/>
    </source>
</evidence>
<dbReference type="AlphaFoldDB" id="A0A1D8S3S2"/>
<dbReference type="InterPro" id="IPR023198">
    <property type="entry name" value="PGP-like_dom2"/>
</dbReference>
<dbReference type="SFLD" id="SFLDS00003">
    <property type="entry name" value="Haloacid_Dehalogenase"/>
    <property type="match status" value="1"/>
</dbReference>
<dbReference type="Proteomes" id="UP000185608">
    <property type="component" value="Chromosome"/>
</dbReference>
<dbReference type="Gene3D" id="1.10.150.240">
    <property type="entry name" value="Putative phosphatase, domain 2"/>
    <property type="match status" value="1"/>
</dbReference>
<dbReference type="SFLD" id="SFLDG01129">
    <property type="entry name" value="C1.5:_HAD__Beta-PGM__Phosphata"/>
    <property type="match status" value="1"/>
</dbReference>
<keyword evidence="1" id="KW-0378">Hydrolase</keyword>
<organism evidence="1 2">
    <name type="scientific">Halodesulfurarchaeum formicicum</name>
    <dbReference type="NCBI Taxonomy" id="1873524"/>
    <lineage>
        <taxon>Archaea</taxon>
        <taxon>Methanobacteriati</taxon>
        <taxon>Methanobacteriota</taxon>
        <taxon>Stenosarchaea group</taxon>
        <taxon>Halobacteria</taxon>
        <taxon>Halobacteriales</taxon>
        <taxon>Halobacteriaceae</taxon>
        <taxon>Halodesulfurarchaeum</taxon>
    </lineage>
</organism>